<dbReference type="NCBIfam" id="TIGR01254">
    <property type="entry name" value="sfuA"/>
    <property type="match status" value="1"/>
</dbReference>
<dbReference type="SUPFAM" id="SSF53850">
    <property type="entry name" value="Periplasmic binding protein-like II"/>
    <property type="match status" value="1"/>
</dbReference>
<dbReference type="EMBL" id="LAJY01000001">
    <property type="protein sequence ID" value="KJV11180.1"/>
    <property type="molecule type" value="Genomic_DNA"/>
</dbReference>
<dbReference type="GO" id="GO:0030975">
    <property type="term" value="F:thiamine binding"/>
    <property type="evidence" value="ECO:0007669"/>
    <property type="project" value="InterPro"/>
</dbReference>
<name>A0A0F3IWQ7_9PROT</name>
<dbReference type="RefSeq" id="WP_045774064.1">
    <property type="nucleotide sequence ID" value="NZ_LAJY01000001.1"/>
</dbReference>
<feature type="signal peptide" evidence="7">
    <location>
        <begin position="1"/>
        <end position="28"/>
    </location>
</feature>
<dbReference type="AlphaFoldDB" id="A0A0F3IWQ7"/>
<evidence type="ECO:0000256" key="1">
    <source>
        <dbReference type="ARBA" id="ARBA00004418"/>
    </source>
</evidence>
<dbReference type="NCBIfam" id="TIGR01276">
    <property type="entry name" value="thiB"/>
    <property type="match status" value="1"/>
</dbReference>
<dbReference type="CDD" id="cd13545">
    <property type="entry name" value="PBP2_TbpA"/>
    <property type="match status" value="1"/>
</dbReference>
<dbReference type="GO" id="GO:0030976">
    <property type="term" value="F:thiamine pyrophosphate binding"/>
    <property type="evidence" value="ECO:0007669"/>
    <property type="project" value="TreeGrafter"/>
</dbReference>
<evidence type="ECO:0000256" key="6">
    <source>
        <dbReference type="ARBA" id="ARBA00022764"/>
    </source>
</evidence>
<protein>
    <recommendedName>
        <fullName evidence="3">Thiamine-binding periplasmic protein</fullName>
    </recommendedName>
</protein>
<reference evidence="8 9" key="1">
    <citation type="submission" date="2015-03" db="EMBL/GenBank/DDBJ databases">
        <title>Draft genome sequence of Elstera litoralis.</title>
        <authorList>
            <person name="Rahalkar M.C."/>
            <person name="Dhakephalkar P.K."/>
            <person name="Pore S.D."/>
            <person name="Arora P."/>
            <person name="Kapse N.G."/>
            <person name="Pandit P.S."/>
        </authorList>
    </citation>
    <scope>NUCLEOTIDE SEQUENCE [LARGE SCALE GENOMIC DNA]</scope>
    <source>
        <strain evidence="8 9">Dia-1</strain>
    </source>
</reference>
<evidence type="ECO:0000313" key="9">
    <source>
        <dbReference type="Proteomes" id="UP000033774"/>
    </source>
</evidence>
<organism evidence="8 9">
    <name type="scientific">Elstera litoralis</name>
    <dbReference type="NCBI Taxonomy" id="552518"/>
    <lineage>
        <taxon>Bacteria</taxon>
        <taxon>Pseudomonadati</taxon>
        <taxon>Pseudomonadota</taxon>
        <taxon>Alphaproteobacteria</taxon>
        <taxon>Rhodospirillales</taxon>
        <taxon>Rhodospirillaceae</taxon>
        <taxon>Elstera</taxon>
    </lineage>
</organism>
<evidence type="ECO:0000256" key="4">
    <source>
        <dbReference type="ARBA" id="ARBA00022448"/>
    </source>
</evidence>
<keyword evidence="5 7" id="KW-0732">Signal</keyword>
<keyword evidence="9" id="KW-1185">Reference proteome</keyword>
<dbReference type="Pfam" id="PF01547">
    <property type="entry name" value="SBP_bac_1"/>
    <property type="match status" value="1"/>
</dbReference>
<keyword evidence="4" id="KW-0813">Transport</keyword>
<evidence type="ECO:0000256" key="5">
    <source>
        <dbReference type="ARBA" id="ARBA00022729"/>
    </source>
</evidence>
<evidence type="ECO:0000256" key="3">
    <source>
        <dbReference type="ARBA" id="ARBA00019815"/>
    </source>
</evidence>
<feature type="chain" id="PRO_5002462497" description="Thiamine-binding periplasmic protein" evidence="7">
    <location>
        <begin position="29"/>
        <end position="339"/>
    </location>
</feature>
<dbReference type="OrthoDB" id="8013425at2"/>
<dbReference type="PANTHER" id="PTHR30006">
    <property type="entry name" value="THIAMINE-BINDING PERIPLASMIC PROTEIN-RELATED"/>
    <property type="match status" value="1"/>
</dbReference>
<dbReference type="InterPro" id="IPR005967">
    <property type="entry name" value="ThiB"/>
</dbReference>
<dbReference type="Proteomes" id="UP000033774">
    <property type="component" value="Unassembled WGS sequence"/>
</dbReference>
<comment type="similarity">
    <text evidence="2">Belongs to the bacterial solute-binding protein 1 family.</text>
</comment>
<dbReference type="PANTHER" id="PTHR30006:SF3">
    <property type="entry name" value="THIAMINE-BINDING PERIPLASMIC PROTEIN"/>
    <property type="match status" value="1"/>
</dbReference>
<accession>A0A0F3IWQ7</accession>
<sequence length="339" mass="36480">MTNRRFRARIAQSLLAFALVGAALPAGAQSKPDLTVYTYSGFAAKWGPGPALKAGFEESCGCTLTFVGVDDGVALLTRLRLEGKATKADVVVGLDQNLTVEAAETGLFVPHGVDPKSLALPVAWNDATFLPFDYGAFAVVYDTKALPQPPKSLKELVEGDPKQKIILQDPRTSTPGLGMLLWVKAVYGDQAPAAWAKLRGRILTTTKSWGDAYSLFTKGEAPMVLSYTTSPAYHLIEEKTDRYAAAIFSEGHYPQIEVAAAVNGKNLPLAKQFLAFLLTDTAQGILPTTNWMFPVTATAPQPDAFKTLPAPTKTLLLPGADVAKNRKAWTDEWLKALAQ</sequence>
<dbReference type="Gene3D" id="3.40.190.10">
    <property type="entry name" value="Periplasmic binding protein-like II"/>
    <property type="match status" value="2"/>
</dbReference>
<dbReference type="GO" id="GO:0030288">
    <property type="term" value="C:outer membrane-bounded periplasmic space"/>
    <property type="evidence" value="ECO:0007669"/>
    <property type="project" value="InterPro"/>
</dbReference>
<gene>
    <name evidence="8" type="primary">tbpA</name>
    <name evidence="8" type="ORF">VZ95_00010</name>
</gene>
<comment type="subcellular location">
    <subcellularLocation>
        <location evidence="1">Periplasm</location>
    </subcellularLocation>
</comment>
<dbReference type="PATRIC" id="fig|552518.3.peg.3"/>
<keyword evidence="6" id="KW-0574">Periplasm</keyword>
<dbReference type="InterPro" id="IPR005948">
    <property type="entry name" value="ThiB-like"/>
</dbReference>
<dbReference type="InterPro" id="IPR006059">
    <property type="entry name" value="SBP"/>
</dbReference>
<evidence type="ECO:0000313" key="8">
    <source>
        <dbReference type="EMBL" id="KJV11180.1"/>
    </source>
</evidence>
<evidence type="ECO:0000256" key="7">
    <source>
        <dbReference type="SAM" id="SignalP"/>
    </source>
</evidence>
<proteinExistence type="inferred from homology"/>
<evidence type="ECO:0000256" key="2">
    <source>
        <dbReference type="ARBA" id="ARBA00008520"/>
    </source>
</evidence>
<dbReference type="GO" id="GO:0015888">
    <property type="term" value="P:thiamine transport"/>
    <property type="evidence" value="ECO:0007669"/>
    <property type="project" value="InterPro"/>
</dbReference>
<comment type="caution">
    <text evidence="8">The sequence shown here is derived from an EMBL/GenBank/DDBJ whole genome shotgun (WGS) entry which is preliminary data.</text>
</comment>